<protein>
    <submittedName>
        <fullName evidence="1">Uncharacterized protein</fullName>
    </submittedName>
</protein>
<dbReference type="RefSeq" id="XP_056542248.1">
    <property type="nucleotide sequence ID" value="XM_056689819.1"/>
</dbReference>
<evidence type="ECO:0000313" key="2">
    <source>
        <dbReference type="Proteomes" id="UP001149163"/>
    </source>
</evidence>
<proteinExistence type="predicted"/>
<dbReference type="OrthoDB" id="16820at2759"/>
<sequence length="131" mass="14632">MNSGPTFTTISSQSLEHMRILIMGGLRGLAAAVPLLRTATCSIEYSLIQPFLSSKLSVSMVFNKRASPSLKGGGLVIRPNAFRSLQSRGLGDAIEQFADRRLPFEIHDLKKENQKTRKRPQALRKKMQDIY</sequence>
<gene>
    <name evidence="1" type="ORF">N7482_007695</name>
</gene>
<dbReference type="GeneID" id="81428995"/>
<comment type="caution">
    <text evidence="1">The sequence shown here is derived from an EMBL/GenBank/DDBJ whole genome shotgun (WGS) entry which is preliminary data.</text>
</comment>
<dbReference type="Proteomes" id="UP001149163">
    <property type="component" value="Unassembled WGS sequence"/>
</dbReference>
<name>A0A9W9HZJ8_9EURO</name>
<dbReference type="EMBL" id="JAPQKN010000004">
    <property type="protein sequence ID" value="KAJ5160691.1"/>
    <property type="molecule type" value="Genomic_DNA"/>
</dbReference>
<accession>A0A9W9HZJ8</accession>
<dbReference type="AlphaFoldDB" id="A0A9W9HZJ8"/>
<keyword evidence="2" id="KW-1185">Reference proteome</keyword>
<evidence type="ECO:0000313" key="1">
    <source>
        <dbReference type="EMBL" id="KAJ5160691.1"/>
    </source>
</evidence>
<organism evidence="1 2">
    <name type="scientific">Penicillium canariense</name>
    <dbReference type="NCBI Taxonomy" id="189055"/>
    <lineage>
        <taxon>Eukaryota</taxon>
        <taxon>Fungi</taxon>
        <taxon>Dikarya</taxon>
        <taxon>Ascomycota</taxon>
        <taxon>Pezizomycotina</taxon>
        <taxon>Eurotiomycetes</taxon>
        <taxon>Eurotiomycetidae</taxon>
        <taxon>Eurotiales</taxon>
        <taxon>Aspergillaceae</taxon>
        <taxon>Penicillium</taxon>
    </lineage>
</organism>
<reference evidence="1" key="1">
    <citation type="submission" date="2022-11" db="EMBL/GenBank/DDBJ databases">
        <authorList>
            <person name="Petersen C."/>
        </authorList>
    </citation>
    <scope>NUCLEOTIDE SEQUENCE</scope>
    <source>
        <strain evidence="1">IBT 26290</strain>
    </source>
</reference>
<reference evidence="1" key="2">
    <citation type="journal article" date="2023" name="IMA Fungus">
        <title>Comparative genomic study of the Penicillium genus elucidates a diverse pangenome and 15 lateral gene transfer events.</title>
        <authorList>
            <person name="Petersen C."/>
            <person name="Sorensen T."/>
            <person name="Nielsen M.R."/>
            <person name="Sondergaard T.E."/>
            <person name="Sorensen J.L."/>
            <person name="Fitzpatrick D.A."/>
            <person name="Frisvad J.C."/>
            <person name="Nielsen K.L."/>
        </authorList>
    </citation>
    <scope>NUCLEOTIDE SEQUENCE</scope>
    <source>
        <strain evidence="1">IBT 26290</strain>
    </source>
</reference>